<dbReference type="Proteomes" id="UP001218188">
    <property type="component" value="Unassembled WGS sequence"/>
</dbReference>
<dbReference type="AlphaFoldDB" id="A0AAD6S8V4"/>
<feature type="region of interest" description="Disordered" evidence="1">
    <location>
        <begin position="66"/>
        <end position="88"/>
    </location>
</feature>
<evidence type="ECO:0000256" key="1">
    <source>
        <dbReference type="SAM" id="MobiDB-lite"/>
    </source>
</evidence>
<protein>
    <submittedName>
        <fullName evidence="2">Uncharacterized protein</fullName>
    </submittedName>
</protein>
<comment type="caution">
    <text evidence="2">The sequence shown here is derived from an EMBL/GenBank/DDBJ whole genome shotgun (WGS) entry which is preliminary data.</text>
</comment>
<dbReference type="EMBL" id="JARJCM010000189">
    <property type="protein sequence ID" value="KAJ7023374.1"/>
    <property type="molecule type" value="Genomic_DNA"/>
</dbReference>
<evidence type="ECO:0000313" key="3">
    <source>
        <dbReference type="Proteomes" id="UP001218188"/>
    </source>
</evidence>
<evidence type="ECO:0000313" key="2">
    <source>
        <dbReference type="EMBL" id="KAJ7023374.1"/>
    </source>
</evidence>
<proteinExistence type="predicted"/>
<name>A0AAD6S8V4_9AGAR</name>
<keyword evidence="3" id="KW-1185">Reference proteome</keyword>
<reference evidence="2" key="1">
    <citation type="submission" date="2023-03" db="EMBL/GenBank/DDBJ databases">
        <title>Massive genome expansion in bonnet fungi (Mycena s.s.) driven by repeated elements and novel gene families across ecological guilds.</title>
        <authorList>
            <consortium name="Lawrence Berkeley National Laboratory"/>
            <person name="Harder C.B."/>
            <person name="Miyauchi S."/>
            <person name="Viragh M."/>
            <person name="Kuo A."/>
            <person name="Thoen E."/>
            <person name="Andreopoulos B."/>
            <person name="Lu D."/>
            <person name="Skrede I."/>
            <person name="Drula E."/>
            <person name="Henrissat B."/>
            <person name="Morin E."/>
            <person name="Kohler A."/>
            <person name="Barry K."/>
            <person name="LaButti K."/>
            <person name="Morin E."/>
            <person name="Salamov A."/>
            <person name="Lipzen A."/>
            <person name="Mereny Z."/>
            <person name="Hegedus B."/>
            <person name="Baldrian P."/>
            <person name="Stursova M."/>
            <person name="Weitz H."/>
            <person name="Taylor A."/>
            <person name="Grigoriev I.V."/>
            <person name="Nagy L.G."/>
            <person name="Martin F."/>
            <person name="Kauserud H."/>
        </authorList>
    </citation>
    <scope>NUCLEOTIDE SEQUENCE</scope>
    <source>
        <strain evidence="2">CBHHK200</strain>
    </source>
</reference>
<gene>
    <name evidence="2" type="ORF">C8F04DRAFT_1305335</name>
</gene>
<sequence length="206" mass="22983">MSATFVLYTPKLSDIFLHHFHPYLPYSSILALPTREHPYPSQMSLSPHTHTAFCAPAPSIRSSLSSAKSANSKWRARRSSDAPRASDASLPRWHLQAYPYPLPVPIPPSSLSMPAPSLGSNEILPRPKRGAPPIDYNHVRFEQTYLKVQPPQQYHNGENAESGGGLTARVKRRFSFASARSVPKSESPSREALPRPCHPAVCFEWY</sequence>
<accession>A0AAD6S8V4</accession>
<organism evidence="2 3">
    <name type="scientific">Mycena alexandri</name>
    <dbReference type="NCBI Taxonomy" id="1745969"/>
    <lineage>
        <taxon>Eukaryota</taxon>
        <taxon>Fungi</taxon>
        <taxon>Dikarya</taxon>
        <taxon>Basidiomycota</taxon>
        <taxon>Agaricomycotina</taxon>
        <taxon>Agaricomycetes</taxon>
        <taxon>Agaricomycetidae</taxon>
        <taxon>Agaricales</taxon>
        <taxon>Marasmiineae</taxon>
        <taxon>Mycenaceae</taxon>
        <taxon>Mycena</taxon>
    </lineage>
</organism>